<keyword evidence="3" id="KW-1185">Reference proteome</keyword>
<name>A0A4Y2V6B5_ARAVE</name>
<dbReference type="EMBL" id="BGPR01044127">
    <property type="protein sequence ID" value="GBO20829.1"/>
    <property type="molecule type" value="Genomic_DNA"/>
</dbReference>
<evidence type="ECO:0000313" key="1">
    <source>
        <dbReference type="EMBL" id="GBO20829.1"/>
    </source>
</evidence>
<accession>A0A4Y2V6B5</accession>
<dbReference type="Proteomes" id="UP000499080">
    <property type="component" value="Unassembled WGS sequence"/>
</dbReference>
<sequence>WQRTTQINVGSVPVTTRRRSDAHAVTLLDVTEDNMSVRERDRPDLE</sequence>
<dbReference type="AlphaFoldDB" id="A0A4Y2V6B5"/>
<proteinExistence type="predicted"/>
<dbReference type="EMBL" id="BGPR01044128">
    <property type="protein sequence ID" value="GBO20831.1"/>
    <property type="molecule type" value="Genomic_DNA"/>
</dbReference>
<evidence type="ECO:0000313" key="2">
    <source>
        <dbReference type="EMBL" id="GBO20831.1"/>
    </source>
</evidence>
<feature type="non-terminal residue" evidence="1">
    <location>
        <position position="1"/>
    </location>
</feature>
<organism evidence="1 3">
    <name type="scientific">Araneus ventricosus</name>
    <name type="common">Orbweaver spider</name>
    <name type="synonym">Epeira ventricosa</name>
    <dbReference type="NCBI Taxonomy" id="182803"/>
    <lineage>
        <taxon>Eukaryota</taxon>
        <taxon>Metazoa</taxon>
        <taxon>Ecdysozoa</taxon>
        <taxon>Arthropoda</taxon>
        <taxon>Chelicerata</taxon>
        <taxon>Arachnida</taxon>
        <taxon>Araneae</taxon>
        <taxon>Araneomorphae</taxon>
        <taxon>Entelegynae</taxon>
        <taxon>Araneoidea</taxon>
        <taxon>Araneidae</taxon>
        <taxon>Araneus</taxon>
    </lineage>
</organism>
<reference evidence="1 3" key="1">
    <citation type="journal article" date="2019" name="Sci. Rep.">
        <title>Orb-weaving spider Araneus ventricosus genome elucidates the spidroin gene catalogue.</title>
        <authorList>
            <person name="Kono N."/>
            <person name="Nakamura H."/>
            <person name="Ohtoshi R."/>
            <person name="Moran D.A.P."/>
            <person name="Shinohara A."/>
            <person name="Yoshida Y."/>
            <person name="Fujiwara M."/>
            <person name="Mori M."/>
            <person name="Tomita M."/>
            <person name="Arakawa K."/>
        </authorList>
    </citation>
    <scope>NUCLEOTIDE SEQUENCE [LARGE SCALE GENOMIC DNA]</scope>
</reference>
<comment type="caution">
    <text evidence="1">The sequence shown here is derived from an EMBL/GenBank/DDBJ whole genome shotgun (WGS) entry which is preliminary data.</text>
</comment>
<evidence type="ECO:0000313" key="3">
    <source>
        <dbReference type="Proteomes" id="UP000499080"/>
    </source>
</evidence>
<protein>
    <submittedName>
        <fullName evidence="1">Uncharacterized protein</fullName>
    </submittedName>
</protein>
<gene>
    <name evidence="2" type="ORF">AVEN_204685_1</name>
    <name evidence="1" type="ORF">AVEN_73234_1</name>
</gene>